<accession>A0ABS3PY63</accession>
<dbReference type="Proteomes" id="UP000681610">
    <property type="component" value="Unassembled WGS sequence"/>
</dbReference>
<dbReference type="EC" id="2.5.1.15" evidence="4"/>
<dbReference type="CDD" id="cd00739">
    <property type="entry name" value="DHPS"/>
    <property type="match status" value="1"/>
</dbReference>
<dbReference type="InterPro" id="IPR000489">
    <property type="entry name" value="Pterin-binding_dom"/>
</dbReference>
<comment type="pathway">
    <text evidence="3">Cofactor biosynthesis; tetrahydrofolate biosynthesis; 7,8-dihydrofolate from 2-amino-4-hydroxy-6-hydroxymethyl-7,8-dihydropteridine diphosphate and 4-aminobenzoate: step 1/2.</text>
</comment>
<dbReference type="Gene3D" id="3.20.20.20">
    <property type="entry name" value="Dihydropteroate synthase-like"/>
    <property type="match status" value="1"/>
</dbReference>
<keyword evidence="11" id="KW-1185">Reference proteome</keyword>
<keyword evidence="6" id="KW-0479">Metal-binding</keyword>
<evidence type="ECO:0000256" key="5">
    <source>
        <dbReference type="ARBA" id="ARBA00022679"/>
    </source>
</evidence>
<dbReference type="PROSITE" id="PS50972">
    <property type="entry name" value="PTERIN_BINDING"/>
    <property type="match status" value="1"/>
</dbReference>
<organism evidence="10 11">
    <name type="scientific">Capnocytophaga bilenii</name>
    <dbReference type="NCBI Taxonomy" id="2819369"/>
    <lineage>
        <taxon>Bacteria</taxon>
        <taxon>Pseudomonadati</taxon>
        <taxon>Bacteroidota</taxon>
        <taxon>Flavobacteriia</taxon>
        <taxon>Flavobacteriales</taxon>
        <taxon>Flavobacteriaceae</taxon>
        <taxon>Capnocytophaga</taxon>
    </lineage>
</organism>
<dbReference type="GO" id="GO:0004156">
    <property type="term" value="F:dihydropteroate synthase activity"/>
    <property type="evidence" value="ECO:0007669"/>
    <property type="project" value="UniProtKB-EC"/>
</dbReference>
<keyword evidence="8" id="KW-0289">Folate biosynthesis</keyword>
<evidence type="ECO:0000256" key="2">
    <source>
        <dbReference type="ARBA" id="ARBA00001946"/>
    </source>
</evidence>
<comment type="catalytic activity">
    <reaction evidence="1">
        <text>(7,8-dihydropterin-6-yl)methyl diphosphate + 4-aminobenzoate = 7,8-dihydropteroate + diphosphate</text>
        <dbReference type="Rhea" id="RHEA:19949"/>
        <dbReference type="ChEBI" id="CHEBI:17836"/>
        <dbReference type="ChEBI" id="CHEBI:17839"/>
        <dbReference type="ChEBI" id="CHEBI:33019"/>
        <dbReference type="ChEBI" id="CHEBI:72950"/>
        <dbReference type="EC" id="2.5.1.15"/>
    </reaction>
</comment>
<dbReference type="InterPro" id="IPR011005">
    <property type="entry name" value="Dihydropteroate_synth-like_sf"/>
</dbReference>
<comment type="caution">
    <text evidence="10">The sequence shown here is derived from an EMBL/GenBank/DDBJ whole genome shotgun (WGS) entry which is preliminary data.</text>
</comment>
<dbReference type="PANTHER" id="PTHR20941:SF1">
    <property type="entry name" value="FOLIC ACID SYNTHESIS PROTEIN FOL1"/>
    <property type="match status" value="1"/>
</dbReference>
<evidence type="ECO:0000256" key="4">
    <source>
        <dbReference type="ARBA" id="ARBA00012458"/>
    </source>
</evidence>
<evidence type="ECO:0000313" key="11">
    <source>
        <dbReference type="Proteomes" id="UP000681610"/>
    </source>
</evidence>
<dbReference type="Pfam" id="PF00809">
    <property type="entry name" value="Pterin_bind"/>
    <property type="match status" value="1"/>
</dbReference>
<gene>
    <name evidence="10" type="primary">folP</name>
    <name evidence="10" type="ORF">J4N46_07570</name>
</gene>
<protein>
    <recommendedName>
        <fullName evidence="4">dihydropteroate synthase</fullName>
        <ecNumber evidence="4">2.5.1.15</ecNumber>
    </recommendedName>
</protein>
<sequence length="273" mass="30376">MTINCKGELLSLHTPRVMGILNHTPDSFYAGSRVTENNALARAEEMLLQGADFIDVGGYSTRPNAAEVSEEEELKRVVPLVRSLVQHFPQVRISVDTFRAEVAKQALSEGAAIVNDISAGLLDEQMLPLVAQWQVPYIAMHMVGTPQTKQQHTSYKNIITDMLYYFSERKAKALQWGINDFIVDVGFGFSKTLEQNYQVLKHLEAFHSLECPLLVGVSRKSMLYKLLDTTPAEALNATTSVHTIALMKGAHILRAHDVKEAKECVAIINALRL</sequence>
<comment type="cofactor">
    <cofactor evidence="2">
        <name>Mg(2+)</name>
        <dbReference type="ChEBI" id="CHEBI:18420"/>
    </cofactor>
</comment>
<reference evidence="10 11" key="1">
    <citation type="submission" date="2021-03" db="EMBL/GenBank/DDBJ databases">
        <title>Isolation and description of Capnocytophaga bilenii sp. nov., a novel Capnocytophaga species, isolated from a gingivitis subject.</title>
        <authorList>
            <person name="Antezack A."/>
            <person name="Monnet-Corti V."/>
            <person name="La Scola B."/>
        </authorList>
    </citation>
    <scope>NUCLEOTIDE SEQUENCE [LARGE SCALE GENOMIC DNA]</scope>
    <source>
        <strain evidence="10 11">Marseille-Q4570</strain>
    </source>
</reference>
<dbReference type="SUPFAM" id="SSF51717">
    <property type="entry name" value="Dihydropteroate synthetase-like"/>
    <property type="match status" value="1"/>
</dbReference>
<evidence type="ECO:0000256" key="3">
    <source>
        <dbReference type="ARBA" id="ARBA00004763"/>
    </source>
</evidence>
<dbReference type="EMBL" id="JAGDYP010000005">
    <property type="protein sequence ID" value="MBO1884281.1"/>
    <property type="molecule type" value="Genomic_DNA"/>
</dbReference>
<keyword evidence="5 10" id="KW-0808">Transferase</keyword>
<evidence type="ECO:0000256" key="7">
    <source>
        <dbReference type="ARBA" id="ARBA00022842"/>
    </source>
</evidence>
<dbReference type="PANTHER" id="PTHR20941">
    <property type="entry name" value="FOLATE SYNTHESIS PROTEINS"/>
    <property type="match status" value="1"/>
</dbReference>
<name>A0ABS3PY63_9FLAO</name>
<evidence type="ECO:0000259" key="9">
    <source>
        <dbReference type="PROSITE" id="PS50972"/>
    </source>
</evidence>
<evidence type="ECO:0000313" key="10">
    <source>
        <dbReference type="EMBL" id="MBO1884281.1"/>
    </source>
</evidence>
<feature type="domain" description="Pterin-binding" evidence="9">
    <location>
        <begin position="15"/>
        <end position="266"/>
    </location>
</feature>
<dbReference type="InterPro" id="IPR006390">
    <property type="entry name" value="DHP_synth_dom"/>
</dbReference>
<evidence type="ECO:0000256" key="1">
    <source>
        <dbReference type="ARBA" id="ARBA00000012"/>
    </source>
</evidence>
<evidence type="ECO:0000256" key="6">
    <source>
        <dbReference type="ARBA" id="ARBA00022723"/>
    </source>
</evidence>
<dbReference type="NCBIfam" id="TIGR01496">
    <property type="entry name" value="DHPS"/>
    <property type="match status" value="1"/>
</dbReference>
<proteinExistence type="predicted"/>
<evidence type="ECO:0000256" key="8">
    <source>
        <dbReference type="ARBA" id="ARBA00022909"/>
    </source>
</evidence>
<dbReference type="RefSeq" id="WP_208058806.1">
    <property type="nucleotide sequence ID" value="NZ_JAGDYP010000005.1"/>
</dbReference>
<keyword evidence="7" id="KW-0460">Magnesium</keyword>
<dbReference type="InterPro" id="IPR045031">
    <property type="entry name" value="DHP_synth-like"/>
</dbReference>